<feature type="domain" description="RRM" evidence="12">
    <location>
        <begin position="320"/>
        <end position="397"/>
    </location>
</feature>
<dbReference type="GO" id="GO:0010494">
    <property type="term" value="C:cytoplasmic stress granule"/>
    <property type="evidence" value="ECO:0007669"/>
    <property type="project" value="UniProtKB-ARBA"/>
</dbReference>
<dbReference type="PANTHER" id="PTHR24012">
    <property type="entry name" value="RNA BINDING PROTEIN"/>
    <property type="match status" value="1"/>
</dbReference>
<dbReference type="SUPFAM" id="SSF63570">
    <property type="entry name" value="PABC (PABP) domain"/>
    <property type="match status" value="1"/>
</dbReference>
<dbReference type="Gene3D" id="1.10.1900.10">
    <property type="entry name" value="c-terminal domain of poly(a) binding protein"/>
    <property type="match status" value="1"/>
</dbReference>
<feature type="compositionally biased region" description="Pro residues" evidence="11">
    <location>
        <begin position="542"/>
        <end position="553"/>
    </location>
</feature>
<comment type="caution">
    <text evidence="14">The sequence shown here is derived from an EMBL/GenBank/DDBJ whole genome shotgun (WGS) entry which is preliminary data.</text>
</comment>
<keyword evidence="4 10" id="KW-0963">Cytoplasm</keyword>
<sequence>MSNPTTPAPAVVEDAAAHPANVGPGPHQQQAPVPAHLLTPPSPLLLLTEAMLFEIFNMIGPVASIRVCRDAVTRRSLGYAYVNYINVADGERALENLNYSLIKNRACRIMWSQRDPALRKTGQGNIFIKNLDEAIDNKALHDTFVAFGNVLSCKVATDEAGNSRGYGFVHYETAEAAETAIKAVNGMLLNDKKVFVGHHISRKERQSKIDEMKAQFTNLYVKNIELEVSQDEFTELMQKYGPITSAVLSLDEDGKSKGFGFVNYEKHEDAQKAVDELHESEFHGKNLYVSRAQKKTERDEELRRSYEQARAEKQSKYQGVNLYVKNLEDDVDDDKLRGEFETFGTITSCKVMRDEKGTSKGFGFVCFSSPDEATKAVSEMNNKMIGSKPLYVSLAQRRDVRRQQLESQIAQRNHMRMHQVVANGMNPGAPYLNGPGPMYYPGAYGGPPGAPRGVMGYPPQPNLVPRPRYGPPGQGQLPGGLPLPAQYSQVPQGYGIPPGYPRDPRAPPQQQQAQIPRPGGPAGLPAGAVPPPAGAPRTGAPGPTPTGPVPVPGGIPRGSAPAGAPARRPLVGVPTEGGEAVLTSAALANATPMDQKQMLGEVIYLRIFAVQPELAGKITGMLLEMDNSELLHLLEDSDAMEAKVSEAISVLNDFTNKEGEVA</sequence>
<dbReference type="Gene3D" id="3.30.70.330">
    <property type="match status" value="4"/>
</dbReference>
<accession>A0A9P6AM04</accession>
<dbReference type="GO" id="GO:0003723">
    <property type="term" value="F:RNA binding"/>
    <property type="evidence" value="ECO:0007669"/>
    <property type="project" value="UniProtKB-UniRule"/>
</dbReference>
<proteinExistence type="inferred from homology"/>
<evidence type="ECO:0000256" key="5">
    <source>
        <dbReference type="ARBA" id="ARBA00022737"/>
    </source>
</evidence>
<keyword evidence="8 9" id="KW-0694">RNA-binding</keyword>
<dbReference type="InterPro" id="IPR012677">
    <property type="entry name" value="Nucleotide-bd_a/b_plait_sf"/>
</dbReference>
<dbReference type="GO" id="GO:0051028">
    <property type="term" value="P:mRNA transport"/>
    <property type="evidence" value="ECO:0007669"/>
    <property type="project" value="UniProtKB-KW"/>
</dbReference>
<dbReference type="FunFam" id="3.30.70.330:FF:000441">
    <property type="entry name" value="Polyadenylate-binding protein"/>
    <property type="match status" value="1"/>
</dbReference>
<dbReference type="OrthoDB" id="19742at2759"/>
<feature type="compositionally biased region" description="Pro residues" evidence="11">
    <location>
        <begin position="458"/>
        <end position="470"/>
    </location>
</feature>
<name>A0A9P6AM04_9AGAM</name>
<dbReference type="SMART" id="SM00360">
    <property type="entry name" value="RRM"/>
    <property type="match status" value="4"/>
</dbReference>
<evidence type="ECO:0000256" key="1">
    <source>
        <dbReference type="ARBA" id="ARBA00004496"/>
    </source>
</evidence>
<feature type="compositionally biased region" description="Low complexity" evidence="11">
    <location>
        <begin position="508"/>
        <end position="527"/>
    </location>
</feature>
<dbReference type="InterPro" id="IPR035979">
    <property type="entry name" value="RBD_domain_sf"/>
</dbReference>
<feature type="region of interest" description="Disordered" evidence="11">
    <location>
        <begin position="452"/>
        <end position="569"/>
    </location>
</feature>
<evidence type="ECO:0000256" key="8">
    <source>
        <dbReference type="ARBA" id="ARBA00022884"/>
    </source>
</evidence>
<evidence type="ECO:0000256" key="2">
    <source>
        <dbReference type="ARBA" id="ARBA00008557"/>
    </source>
</evidence>
<dbReference type="CDD" id="cd12379">
    <property type="entry name" value="RRM2_I_PABPs"/>
    <property type="match status" value="1"/>
</dbReference>
<comment type="similarity">
    <text evidence="2 10">Belongs to the polyadenylate-binding protein type-1 family.</text>
</comment>
<dbReference type="InterPro" id="IPR000504">
    <property type="entry name" value="RRM_dom"/>
</dbReference>
<gene>
    <name evidence="14" type="ORF">BS47DRAFT_1384953</name>
</gene>
<dbReference type="InterPro" id="IPR045305">
    <property type="entry name" value="RRM2_I_PABPs"/>
</dbReference>
<dbReference type="NCBIfam" id="TIGR01628">
    <property type="entry name" value="PABP-1234"/>
    <property type="match status" value="1"/>
</dbReference>
<dbReference type="Pfam" id="PF00658">
    <property type="entry name" value="MLLE"/>
    <property type="match status" value="1"/>
</dbReference>
<dbReference type="InterPro" id="IPR006515">
    <property type="entry name" value="PABP_1234"/>
</dbReference>
<dbReference type="EMBL" id="MU129070">
    <property type="protein sequence ID" value="KAF9507854.1"/>
    <property type="molecule type" value="Genomic_DNA"/>
</dbReference>
<dbReference type="GO" id="GO:0006417">
    <property type="term" value="P:regulation of translation"/>
    <property type="evidence" value="ECO:0007669"/>
    <property type="project" value="UniProtKB-KW"/>
</dbReference>
<feature type="domain" description="PABC" evidence="13">
    <location>
        <begin position="579"/>
        <end position="656"/>
    </location>
</feature>
<evidence type="ECO:0000256" key="6">
    <source>
        <dbReference type="ARBA" id="ARBA00022816"/>
    </source>
</evidence>
<evidence type="ECO:0000256" key="7">
    <source>
        <dbReference type="ARBA" id="ARBA00022845"/>
    </source>
</evidence>
<dbReference type="InterPro" id="IPR002004">
    <property type="entry name" value="PABP_HYD_C"/>
</dbReference>
<evidence type="ECO:0000256" key="3">
    <source>
        <dbReference type="ARBA" id="ARBA00022448"/>
    </source>
</evidence>
<dbReference type="AlphaFoldDB" id="A0A9P6AM04"/>
<reference evidence="14" key="1">
    <citation type="journal article" date="2020" name="Nat. Commun.">
        <title>Large-scale genome sequencing of mycorrhizal fungi provides insights into the early evolution of symbiotic traits.</title>
        <authorList>
            <person name="Miyauchi S."/>
            <person name="Kiss E."/>
            <person name="Kuo A."/>
            <person name="Drula E."/>
            <person name="Kohler A."/>
            <person name="Sanchez-Garcia M."/>
            <person name="Morin E."/>
            <person name="Andreopoulos B."/>
            <person name="Barry K.W."/>
            <person name="Bonito G."/>
            <person name="Buee M."/>
            <person name="Carver A."/>
            <person name="Chen C."/>
            <person name="Cichocki N."/>
            <person name="Clum A."/>
            <person name="Culley D."/>
            <person name="Crous P.W."/>
            <person name="Fauchery L."/>
            <person name="Girlanda M."/>
            <person name="Hayes R.D."/>
            <person name="Keri Z."/>
            <person name="LaButti K."/>
            <person name="Lipzen A."/>
            <person name="Lombard V."/>
            <person name="Magnuson J."/>
            <person name="Maillard F."/>
            <person name="Murat C."/>
            <person name="Nolan M."/>
            <person name="Ohm R.A."/>
            <person name="Pangilinan J."/>
            <person name="Pereira M.F."/>
            <person name="Perotto S."/>
            <person name="Peter M."/>
            <person name="Pfister S."/>
            <person name="Riley R."/>
            <person name="Sitrit Y."/>
            <person name="Stielow J.B."/>
            <person name="Szollosi G."/>
            <person name="Zifcakova L."/>
            <person name="Stursova M."/>
            <person name="Spatafora J.W."/>
            <person name="Tedersoo L."/>
            <person name="Vaario L.M."/>
            <person name="Yamada A."/>
            <person name="Yan M."/>
            <person name="Wang P."/>
            <person name="Xu J."/>
            <person name="Bruns T."/>
            <person name="Baldrian P."/>
            <person name="Vilgalys R."/>
            <person name="Dunand C."/>
            <person name="Henrissat B."/>
            <person name="Grigoriev I.V."/>
            <person name="Hibbett D."/>
            <person name="Nagy L.G."/>
            <person name="Martin F.M."/>
        </authorList>
    </citation>
    <scope>NUCLEOTIDE SEQUENCE</scope>
    <source>
        <strain evidence="14">UP504</strain>
    </source>
</reference>
<organism evidence="14 15">
    <name type="scientific">Hydnum rufescens UP504</name>
    <dbReference type="NCBI Taxonomy" id="1448309"/>
    <lineage>
        <taxon>Eukaryota</taxon>
        <taxon>Fungi</taxon>
        <taxon>Dikarya</taxon>
        <taxon>Basidiomycota</taxon>
        <taxon>Agaricomycotina</taxon>
        <taxon>Agaricomycetes</taxon>
        <taxon>Cantharellales</taxon>
        <taxon>Hydnaceae</taxon>
        <taxon>Hydnum</taxon>
    </lineage>
</organism>
<dbReference type="SMART" id="SM00517">
    <property type="entry name" value="PolyA"/>
    <property type="match status" value="1"/>
</dbReference>
<comment type="subcellular location">
    <subcellularLocation>
        <location evidence="1 10">Cytoplasm</location>
    </subcellularLocation>
</comment>
<dbReference type="PROSITE" id="PS51309">
    <property type="entry name" value="PABC"/>
    <property type="match status" value="1"/>
</dbReference>
<dbReference type="Pfam" id="PF00076">
    <property type="entry name" value="RRM_1"/>
    <property type="match status" value="4"/>
</dbReference>
<dbReference type="InterPro" id="IPR003954">
    <property type="entry name" value="RRM_euk-type"/>
</dbReference>
<evidence type="ECO:0000313" key="14">
    <source>
        <dbReference type="EMBL" id="KAF9507854.1"/>
    </source>
</evidence>
<evidence type="ECO:0000256" key="11">
    <source>
        <dbReference type="SAM" id="MobiDB-lite"/>
    </source>
</evidence>
<dbReference type="PROSITE" id="PS50102">
    <property type="entry name" value="RRM"/>
    <property type="match status" value="4"/>
</dbReference>
<keyword evidence="6" id="KW-0509">mRNA transport</keyword>
<feature type="domain" description="RRM" evidence="12">
    <location>
        <begin position="47"/>
        <end position="114"/>
    </location>
</feature>
<dbReference type="InterPro" id="IPR036053">
    <property type="entry name" value="PABP-dom"/>
</dbReference>
<keyword evidence="3" id="KW-0813">Transport</keyword>
<comment type="function">
    <text evidence="10">Binds the poly(A) tail of mRNA.</text>
</comment>
<keyword evidence="7" id="KW-0810">Translation regulation</keyword>
<evidence type="ECO:0000259" key="12">
    <source>
        <dbReference type="PROSITE" id="PS50102"/>
    </source>
</evidence>
<dbReference type="SMART" id="SM00361">
    <property type="entry name" value="RRM_1"/>
    <property type="match status" value="3"/>
</dbReference>
<evidence type="ECO:0000256" key="9">
    <source>
        <dbReference type="PROSITE-ProRule" id="PRU00176"/>
    </source>
</evidence>
<dbReference type="CDD" id="cd12381">
    <property type="entry name" value="RRM4_I_PABPs"/>
    <property type="match status" value="1"/>
</dbReference>
<keyword evidence="15" id="KW-1185">Reference proteome</keyword>
<keyword evidence="5" id="KW-0677">Repeat</keyword>
<dbReference type="FunFam" id="3.30.70.330:FF:000003">
    <property type="entry name" value="Polyadenylate-binding protein"/>
    <property type="match status" value="1"/>
</dbReference>
<feature type="domain" description="RRM" evidence="12">
    <location>
        <begin position="124"/>
        <end position="201"/>
    </location>
</feature>
<evidence type="ECO:0000256" key="4">
    <source>
        <dbReference type="ARBA" id="ARBA00022490"/>
    </source>
</evidence>
<protein>
    <recommendedName>
        <fullName evidence="10">Polyadenylate-binding protein</fullName>
        <shortName evidence="10">PABP</shortName>
    </recommendedName>
</protein>
<feature type="domain" description="RRM" evidence="12">
    <location>
        <begin position="217"/>
        <end position="294"/>
    </location>
</feature>
<dbReference type="Proteomes" id="UP000886523">
    <property type="component" value="Unassembled WGS sequence"/>
</dbReference>
<feature type="compositionally biased region" description="Low complexity" evidence="11">
    <location>
        <begin position="554"/>
        <end position="569"/>
    </location>
</feature>
<evidence type="ECO:0000256" key="10">
    <source>
        <dbReference type="RuleBase" id="RU362004"/>
    </source>
</evidence>
<dbReference type="FunFam" id="3.30.70.330:FF:000590">
    <property type="entry name" value="Polyadenylate-binding protein 5"/>
    <property type="match status" value="1"/>
</dbReference>
<dbReference type="SUPFAM" id="SSF54928">
    <property type="entry name" value="RNA-binding domain, RBD"/>
    <property type="match status" value="2"/>
</dbReference>
<evidence type="ECO:0000259" key="13">
    <source>
        <dbReference type="PROSITE" id="PS51309"/>
    </source>
</evidence>
<evidence type="ECO:0000313" key="15">
    <source>
        <dbReference type="Proteomes" id="UP000886523"/>
    </source>
</evidence>
<dbReference type="CDD" id="cd12380">
    <property type="entry name" value="RRM3_I_PABPs"/>
    <property type="match status" value="1"/>
</dbReference>